<dbReference type="GO" id="GO:0000166">
    <property type="term" value="F:nucleotide binding"/>
    <property type="evidence" value="ECO:0007669"/>
    <property type="project" value="UniProtKB-KW"/>
</dbReference>
<dbReference type="AlphaFoldDB" id="A0A1I5DBP4"/>
<feature type="binding site" evidence="9">
    <location>
        <position position="110"/>
    </location>
    <ligand>
        <name>a divalent metal cation</name>
        <dbReference type="ChEBI" id="CHEBI:60240"/>
    </ligand>
</feature>
<dbReference type="PANTHER" id="PTHR30457">
    <property type="entry name" value="5'-NUCLEOTIDASE SURE"/>
    <property type="match status" value="1"/>
</dbReference>
<dbReference type="NCBIfam" id="TIGR00087">
    <property type="entry name" value="surE"/>
    <property type="match status" value="1"/>
</dbReference>
<feature type="binding site" evidence="9">
    <location>
        <position position="23"/>
    </location>
    <ligand>
        <name>a divalent metal cation</name>
        <dbReference type="ChEBI" id="CHEBI:60240"/>
    </ligand>
</feature>
<accession>A0A1I5DBP4</accession>
<evidence type="ECO:0000259" key="10">
    <source>
        <dbReference type="Pfam" id="PF01975"/>
    </source>
</evidence>
<feature type="domain" description="Survival protein SurE-like phosphatase/nucleotidase" evidence="10">
    <location>
        <begin position="17"/>
        <end position="203"/>
    </location>
</feature>
<dbReference type="HAMAP" id="MF_00060">
    <property type="entry name" value="SurE"/>
    <property type="match status" value="1"/>
</dbReference>
<dbReference type="GO" id="GO:0046872">
    <property type="term" value="F:metal ion binding"/>
    <property type="evidence" value="ECO:0007669"/>
    <property type="project" value="UniProtKB-UniRule"/>
</dbReference>
<keyword evidence="12" id="KW-1185">Reference proteome</keyword>
<organism evidence="11 12">
    <name type="scientific">Paenimyroides ummariense</name>
    <dbReference type="NCBI Taxonomy" id="913024"/>
    <lineage>
        <taxon>Bacteria</taxon>
        <taxon>Pseudomonadati</taxon>
        <taxon>Bacteroidota</taxon>
        <taxon>Flavobacteriia</taxon>
        <taxon>Flavobacteriales</taxon>
        <taxon>Flavobacteriaceae</taxon>
        <taxon>Paenimyroides</taxon>
    </lineage>
</organism>
<dbReference type="InterPro" id="IPR002828">
    <property type="entry name" value="SurE-like_Pase/nucleotidase"/>
</dbReference>
<evidence type="ECO:0000256" key="9">
    <source>
        <dbReference type="HAMAP-Rule" id="MF_00060"/>
    </source>
</evidence>
<comment type="subcellular location">
    <subcellularLocation>
        <location evidence="3 9">Cytoplasm</location>
    </subcellularLocation>
</comment>
<comment type="function">
    <text evidence="9">Nucleotidase that shows phosphatase activity on nucleoside 5'-monophosphates.</text>
</comment>
<feature type="binding site" evidence="9">
    <location>
        <position position="53"/>
    </location>
    <ligand>
        <name>a divalent metal cation</name>
        <dbReference type="ChEBI" id="CHEBI:60240"/>
    </ligand>
</feature>
<dbReference type="InterPro" id="IPR030048">
    <property type="entry name" value="SurE"/>
</dbReference>
<dbReference type="Pfam" id="PF01975">
    <property type="entry name" value="SurE"/>
    <property type="match status" value="1"/>
</dbReference>
<dbReference type="FunFam" id="3.40.1210.10:FF:000001">
    <property type="entry name" value="5'/3'-nucleotidase SurE"/>
    <property type="match status" value="1"/>
</dbReference>
<keyword evidence="6 9" id="KW-0479">Metal-binding</keyword>
<reference evidence="12" key="1">
    <citation type="submission" date="2016-10" db="EMBL/GenBank/DDBJ databases">
        <authorList>
            <person name="Varghese N."/>
            <person name="Submissions S."/>
        </authorList>
    </citation>
    <scope>NUCLEOTIDE SEQUENCE [LARGE SCALE GENOMIC DNA]</scope>
    <source>
        <strain evidence="12">DS-12</strain>
    </source>
</reference>
<keyword evidence="5 9" id="KW-0963">Cytoplasm</keyword>
<evidence type="ECO:0000256" key="4">
    <source>
        <dbReference type="ARBA" id="ARBA00011062"/>
    </source>
</evidence>
<evidence type="ECO:0000313" key="11">
    <source>
        <dbReference type="EMBL" id="SFN96684.1"/>
    </source>
</evidence>
<dbReference type="NCBIfam" id="NF001490">
    <property type="entry name" value="PRK00346.1-4"/>
    <property type="match status" value="1"/>
</dbReference>
<comment type="cofactor">
    <cofactor evidence="2">
        <name>Mg(2+)</name>
        <dbReference type="ChEBI" id="CHEBI:18420"/>
    </cofactor>
</comment>
<keyword evidence="8 9" id="KW-0378">Hydrolase</keyword>
<comment type="catalytic activity">
    <reaction evidence="1 9">
        <text>a ribonucleoside 5'-phosphate + H2O = a ribonucleoside + phosphate</text>
        <dbReference type="Rhea" id="RHEA:12484"/>
        <dbReference type="ChEBI" id="CHEBI:15377"/>
        <dbReference type="ChEBI" id="CHEBI:18254"/>
        <dbReference type="ChEBI" id="CHEBI:43474"/>
        <dbReference type="ChEBI" id="CHEBI:58043"/>
        <dbReference type="EC" id="3.1.3.5"/>
    </reaction>
</comment>
<dbReference type="PANTHER" id="PTHR30457:SF0">
    <property type="entry name" value="PHOSPHATASE, PUTATIVE (AFU_ORTHOLOGUE AFUA_4G01070)-RELATED"/>
    <property type="match status" value="1"/>
</dbReference>
<dbReference type="GO" id="GO:0005737">
    <property type="term" value="C:cytoplasm"/>
    <property type="evidence" value="ECO:0007669"/>
    <property type="project" value="UniProtKB-SubCell"/>
</dbReference>
<evidence type="ECO:0000256" key="6">
    <source>
        <dbReference type="ARBA" id="ARBA00022723"/>
    </source>
</evidence>
<evidence type="ECO:0000256" key="2">
    <source>
        <dbReference type="ARBA" id="ARBA00001946"/>
    </source>
</evidence>
<dbReference type="Gene3D" id="3.40.1210.10">
    <property type="entry name" value="Survival protein SurE-like phosphatase/nucleotidase"/>
    <property type="match status" value="1"/>
</dbReference>
<gene>
    <name evidence="9" type="primary">surE</name>
    <name evidence="11" type="ORF">SAMN05421741_11537</name>
</gene>
<dbReference type="GO" id="GO:0008253">
    <property type="term" value="F:5'-nucleotidase activity"/>
    <property type="evidence" value="ECO:0007669"/>
    <property type="project" value="UniProtKB-UniRule"/>
</dbReference>
<proteinExistence type="inferred from homology"/>
<protein>
    <recommendedName>
        <fullName evidence="9">5'-nucleotidase SurE</fullName>
        <ecNumber evidence="9">3.1.3.5</ecNumber>
    </recommendedName>
    <alternativeName>
        <fullName evidence="9">Nucleoside 5'-monophosphate phosphohydrolase</fullName>
    </alternativeName>
</protein>
<sequence length="266" mass="29189">MITFTGTKVFFMKKPLILVTNDDGITAPGIRTLISIMKEIGQVVVVAPDSPQSGTGHAITVNNTLFLEQVYIDKDEIKEFACSGTPVDCVKIAIDQIIKAKPDICVSGINHGSNSASNVIYSGTMSAAVEAGMSGIPALGFSLADFSWNADFEPIKKFVKQITEETLKNGLPEGVVLNVNFPKLAEKNIKGIKICRQAKATWVEKFDERTNPHGKKYYWLTGTFVNHDKGEDTDEWALANGYISVVPVQYDLTAYHAVQQLNTWDL</sequence>
<evidence type="ECO:0000256" key="7">
    <source>
        <dbReference type="ARBA" id="ARBA00022741"/>
    </source>
</evidence>
<keyword evidence="7 9" id="KW-0547">Nucleotide-binding</keyword>
<dbReference type="InterPro" id="IPR036523">
    <property type="entry name" value="SurE-like_sf"/>
</dbReference>
<evidence type="ECO:0000256" key="5">
    <source>
        <dbReference type="ARBA" id="ARBA00022490"/>
    </source>
</evidence>
<evidence type="ECO:0000256" key="1">
    <source>
        <dbReference type="ARBA" id="ARBA00000815"/>
    </source>
</evidence>
<comment type="similarity">
    <text evidence="4 9">Belongs to the SurE nucleotidase family.</text>
</comment>
<evidence type="ECO:0000313" key="12">
    <source>
        <dbReference type="Proteomes" id="UP000199036"/>
    </source>
</evidence>
<dbReference type="Proteomes" id="UP000199036">
    <property type="component" value="Unassembled WGS sequence"/>
</dbReference>
<name>A0A1I5DBP4_9FLAO</name>
<dbReference type="EC" id="3.1.3.5" evidence="9"/>
<dbReference type="SUPFAM" id="SSF64167">
    <property type="entry name" value="SurE-like"/>
    <property type="match status" value="1"/>
</dbReference>
<feature type="binding site" evidence="9">
    <location>
        <position position="22"/>
    </location>
    <ligand>
        <name>a divalent metal cation</name>
        <dbReference type="ChEBI" id="CHEBI:60240"/>
    </ligand>
</feature>
<dbReference type="STRING" id="913024.SAMN05421741_11537"/>
<evidence type="ECO:0000256" key="8">
    <source>
        <dbReference type="ARBA" id="ARBA00022801"/>
    </source>
</evidence>
<dbReference type="NCBIfam" id="NF001492">
    <property type="entry name" value="PRK00346.2-2"/>
    <property type="match status" value="1"/>
</dbReference>
<comment type="cofactor">
    <cofactor evidence="9">
        <name>a divalent metal cation</name>
        <dbReference type="ChEBI" id="CHEBI:60240"/>
    </cofactor>
    <text evidence="9">Binds 1 divalent metal cation per subunit.</text>
</comment>
<dbReference type="EMBL" id="FOVI01000015">
    <property type="protein sequence ID" value="SFN96684.1"/>
    <property type="molecule type" value="Genomic_DNA"/>
</dbReference>
<evidence type="ECO:0000256" key="3">
    <source>
        <dbReference type="ARBA" id="ARBA00004496"/>
    </source>
</evidence>